<proteinExistence type="predicted"/>
<sequence>MPTNVLVVEHPKEVTKRLHLILNRFYLLQPFLWVEQMVRQLNRSLRLV</sequence>
<keyword evidence="2" id="KW-1185">Reference proteome</keyword>
<evidence type="ECO:0000313" key="2">
    <source>
        <dbReference type="Proteomes" id="UP000270094"/>
    </source>
</evidence>
<dbReference type="Proteomes" id="UP000270094">
    <property type="component" value="Unassembled WGS sequence"/>
</dbReference>
<name>A0A3P7KVX1_STRVU</name>
<evidence type="ECO:0000313" key="1">
    <source>
        <dbReference type="EMBL" id="VDM71342.1"/>
    </source>
</evidence>
<protein>
    <submittedName>
        <fullName evidence="1">Uncharacterized protein</fullName>
    </submittedName>
</protein>
<dbReference type="EMBL" id="UYYB01019994">
    <property type="protein sequence ID" value="VDM71342.1"/>
    <property type="molecule type" value="Genomic_DNA"/>
</dbReference>
<dbReference type="AlphaFoldDB" id="A0A3P7KVX1"/>
<gene>
    <name evidence="1" type="ORF">SVUK_LOCUS6340</name>
</gene>
<accession>A0A3P7KVX1</accession>
<reference evidence="1 2" key="1">
    <citation type="submission" date="2018-11" db="EMBL/GenBank/DDBJ databases">
        <authorList>
            <consortium name="Pathogen Informatics"/>
        </authorList>
    </citation>
    <scope>NUCLEOTIDE SEQUENCE [LARGE SCALE GENOMIC DNA]</scope>
</reference>
<organism evidence="1 2">
    <name type="scientific">Strongylus vulgaris</name>
    <name type="common">Blood worm</name>
    <dbReference type="NCBI Taxonomy" id="40348"/>
    <lineage>
        <taxon>Eukaryota</taxon>
        <taxon>Metazoa</taxon>
        <taxon>Ecdysozoa</taxon>
        <taxon>Nematoda</taxon>
        <taxon>Chromadorea</taxon>
        <taxon>Rhabditida</taxon>
        <taxon>Rhabditina</taxon>
        <taxon>Rhabditomorpha</taxon>
        <taxon>Strongyloidea</taxon>
        <taxon>Strongylidae</taxon>
        <taxon>Strongylus</taxon>
    </lineage>
</organism>